<dbReference type="EMBL" id="DVIQ01000113">
    <property type="protein sequence ID" value="HIS33155.1"/>
    <property type="molecule type" value="Genomic_DNA"/>
</dbReference>
<gene>
    <name evidence="3" type="ORF">IAB44_16665</name>
</gene>
<dbReference type="InterPro" id="IPR052515">
    <property type="entry name" value="Gfo/Idh/MocA_Oxidoreductase"/>
</dbReference>
<feature type="domain" description="GFO/IDH/MocA-like oxidoreductase" evidence="2">
    <location>
        <begin position="136"/>
        <end position="260"/>
    </location>
</feature>
<dbReference type="PANTHER" id="PTHR43249:SF1">
    <property type="entry name" value="D-GLUCOSIDE 3-DEHYDROGENASE"/>
    <property type="match status" value="1"/>
</dbReference>
<dbReference type="SUPFAM" id="SSF51735">
    <property type="entry name" value="NAD(P)-binding Rossmann-fold domains"/>
    <property type="match status" value="1"/>
</dbReference>
<dbReference type="InterPro" id="IPR036291">
    <property type="entry name" value="NAD(P)-bd_dom_sf"/>
</dbReference>
<proteinExistence type="predicted"/>
<reference evidence="3" key="2">
    <citation type="journal article" date="2021" name="PeerJ">
        <title>Extensive microbial diversity within the chicken gut microbiome revealed by metagenomics and culture.</title>
        <authorList>
            <person name="Gilroy R."/>
            <person name="Ravi A."/>
            <person name="Getino M."/>
            <person name="Pursley I."/>
            <person name="Horton D.L."/>
            <person name="Alikhan N.F."/>
            <person name="Baker D."/>
            <person name="Gharbi K."/>
            <person name="Hall N."/>
            <person name="Watson M."/>
            <person name="Adriaenssens E.M."/>
            <person name="Foster-Nyarko E."/>
            <person name="Jarju S."/>
            <person name="Secka A."/>
            <person name="Antonio M."/>
            <person name="Oren A."/>
            <person name="Chaudhuri R.R."/>
            <person name="La Ragione R."/>
            <person name="Hildebrand F."/>
            <person name="Pallen M.J."/>
        </authorList>
    </citation>
    <scope>NUCLEOTIDE SEQUENCE</scope>
    <source>
        <strain evidence="3">CHK190-19873</strain>
    </source>
</reference>
<dbReference type="GO" id="GO:0000166">
    <property type="term" value="F:nucleotide binding"/>
    <property type="evidence" value="ECO:0007669"/>
    <property type="project" value="InterPro"/>
</dbReference>
<sequence length="369" mass="41287">MKTDSIRMGIIGTGSMGRIHAESIQSGRVPGMCLKAVAGHSPEGVQRLREDFPAEVAVYPSAEDLIESGSCDAVLIAAPHREHPRLAMEAFAHGLHVMCEKPAGVDTKQVRAMNEAARESGKVFGMMFNQRADGLYKTMHVLLEKKALGEIKRVNWIITDWYRPQAYYDSRTWRATWAGEGGGVLINQCPHNLDLLQWLCGMPSRVRAFCHEGKWHEIEVEDDVTAYLEFPNGATGVFVTSTGDAPGTNRLEITGELGKLLCENGRLFHYRLEENERQFCRSARNGFSAPAYQVDELRPERGAQQHVQVLRAFAGKILRGTPLVAEGEEGIRELMISNAMYLSSWLGRMVEIPFDEELFAIELEKRARL</sequence>
<evidence type="ECO:0000259" key="2">
    <source>
        <dbReference type="Pfam" id="PF22725"/>
    </source>
</evidence>
<dbReference type="SUPFAM" id="SSF55347">
    <property type="entry name" value="Glyceraldehyde-3-phosphate dehydrogenase-like, C-terminal domain"/>
    <property type="match status" value="1"/>
</dbReference>
<evidence type="ECO:0000259" key="1">
    <source>
        <dbReference type="Pfam" id="PF01408"/>
    </source>
</evidence>
<name>A0A9D1JLE6_9FIRM</name>
<dbReference type="Proteomes" id="UP000823935">
    <property type="component" value="Unassembled WGS sequence"/>
</dbReference>
<dbReference type="Pfam" id="PF01408">
    <property type="entry name" value="GFO_IDH_MocA"/>
    <property type="match status" value="1"/>
</dbReference>
<dbReference type="InterPro" id="IPR000683">
    <property type="entry name" value="Gfo/Idh/MocA-like_OxRdtase_N"/>
</dbReference>
<dbReference type="AlphaFoldDB" id="A0A9D1JLE6"/>
<dbReference type="Gene3D" id="3.40.50.720">
    <property type="entry name" value="NAD(P)-binding Rossmann-like Domain"/>
    <property type="match status" value="1"/>
</dbReference>
<dbReference type="InterPro" id="IPR055170">
    <property type="entry name" value="GFO_IDH_MocA-like_dom"/>
</dbReference>
<evidence type="ECO:0000313" key="4">
    <source>
        <dbReference type="Proteomes" id="UP000823935"/>
    </source>
</evidence>
<protein>
    <submittedName>
        <fullName evidence="3">Gfo/Idh/MocA family oxidoreductase</fullName>
    </submittedName>
</protein>
<dbReference type="Pfam" id="PF22725">
    <property type="entry name" value="GFO_IDH_MocA_C3"/>
    <property type="match status" value="1"/>
</dbReference>
<organism evidence="3 4">
    <name type="scientific">Candidatus Limivivens intestinipullorum</name>
    <dbReference type="NCBI Taxonomy" id="2840858"/>
    <lineage>
        <taxon>Bacteria</taxon>
        <taxon>Bacillati</taxon>
        <taxon>Bacillota</taxon>
        <taxon>Clostridia</taxon>
        <taxon>Lachnospirales</taxon>
        <taxon>Lachnospiraceae</taxon>
        <taxon>Lachnospiraceae incertae sedis</taxon>
        <taxon>Candidatus Limivivens</taxon>
    </lineage>
</organism>
<accession>A0A9D1JLE6</accession>
<evidence type="ECO:0000313" key="3">
    <source>
        <dbReference type="EMBL" id="HIS33155.1"/>
    </source>
</evidence>
<reference evidence="3" key="1">
    <citation type="submission" date="2020-10" db="EMBL/GenBank/DDBJ databases">
        <authorList>
            <person name="Gilroy R."/>
        </authorList>
    </citation>
    <scope>NUCLEOTIDE SEQUENCE</scope>
    <source>
        <strain evidence="3">CHK190-19873</strain>
    </source>
</reference>
<dbReference type="PANTHER" id="PTHR43249">
    <property type="entry name" value="UDP-N-ACETYL-2-AMINO-2-DEOXY-D-GLUCURONATE OXIDASE"/>
    <property type="match status" value="1"/>
</dbReference>
<feature type="domain" description="Gfo/Idh/MocA-like oxidoreductase N-terminal" evidence="1">
    <location>
        <begin position="6"/>
        <end position="126"/>
    </location>
</feature>
<comment type="caution">
    <text evidence="3">The sequence shown here is derived from an EMBL/GenBank/DDBJ whole genome shotgun (WGS) entry which is preliminary data.</text>
</comment>
<dbReference type="Gene3D" id="3.30.360.10">
    <property type="entry name" value="Dihydrodipicolinate Reductase, domain 2"/>
    <property type="match status" value="1"/>
</dbReference>